<evidence type="ECO:0000313" key="2">
    <source>
        <dbReference type="Proteomes" id="UP000319384"/>
    </source>
</evidence>
<accession>A0A520MYE5</accession>
<dbReference type="Proteomes" id="UP000319384">
    <property type="component" value="Unassembled WGS sequence"/>
</dbReference>
<proteinExistence type="predicted"/>
<protein>
    <submittedName>
        <fullName evidence="1">Uncharacterized protein</fullName>
    </submittedName>
</protein>
<reference evidence="1 2" key="1">
    <citation type="submission" date="2019-02" db="EMBL/GenBank/DDBJ databases">
        <title>Prokaryotic population dynamics and viral predation in marine succession experiment using metagenomics: the confinement effect.</title>
        <authorList>
            <person name="Haro-Moreno J.M."/>
            <person name="Rodriguez-Valera F."/>
            <person name="Lopez-Perez M."/>
        </authorList>
    </citation>
    <scope>NUCLEOTIDE SEQUENCE [LARGE SCALE GENOMIC DNA]</scope>
    <source>
        <strain evidence="1">MED-G162</strain>
    </source>
</reference>
<sequence>MKFFLLIFVASITFEFNAENNISKVEAGQTWHLVSRSNKVSSSNSKVLYYFSTDAYNTYQARIFSDWDRFSIVDSRNLVRLNQGDRIKILKTKHQNKVYQVELLDGYEKNRKYFVIKDDLFSFFELMENNE</sequence>
<organism evidence="1 2">
    <name type="scientific">SAR86 cluster bacterium</name>
    <dbReference type="NCBI Taxonomy" id="2030880"/>
    <lineage>
        <taxon>Bacteria</taxon>
        <taxon>Pseudomonadati</taxon>
        <taxon>Pseudomonadota</taxon>
        <taxon>Gammaproteobacteria</taxon>
        <taxon>SAR86 cluster</taxon>
    </lineage>
</organism>
<gene>
    <name evidence="1" type="ORF">EVA95_02445</name>
</gene>
<comment type="caution">
    <text evidence="1">The sequence shown here is derived from an EMBL/GenBank/DDBJ whole genome shotgun (WGS) entry which is preliminary data.</text>
</comment>
<name>A0A520MYE5_9GAMM</name>
<dbReference type="AlphaFoldDB" id="A0A520MYE5"/>
<dbReference type="EMBL" id="SHBH01000016">
    <property type="protein sequence ID" value="RZO26221.1"/>
    <property type="molecule type" value="Genomic_DNA"/>
</dbReference>
<evidence type="ECO:0000313" key="1">
    <source>
        <dbReference type="EMBL" id="RZO26221.1"/>
    </source>
</evidence>